<gene>
    <name evidence="3" type="ORF">FD37_GL001267</name>
</gene>
<accession>A0A0R1QXB3</accession>
<feature type="chain" id="PRO_5038924872" evidence="2">
    <location>
        <begin position="29"/>
        <end position="413"/>
    </location>
</feature>
<evidence type="ECO:0000313" key="3">
    <source>
        <dbReference type="EMBL" id="KRL48801.1"/>
    </source>
</evidence>
<dbReference type="AlphaFoldDB" id="A0A0R1QXB3"/>
<comment type="similarity">
    <text evidence="1">Belongs to the glycosyl hydrolase 25 family.</text>
</comment>
<keyword evidence="2" id="KW-0732">Signal</keyword>
<proteinExistence type="inferred from homology"/>
<dbReference type="PATRIC" id="fig|1423805.4.peg.1300"/>
<name>A0A0R1QXB3_9LACO</name>
<organism evidence="3 4">
    <name type="scientific">Levilactobacillus spicheri DSM 15429</name>
    <dbReference type="NCBI Taxonomy" id="1423805"/>
    <lineage>
        <taxon>Bacteria</taxon>
        <taxon>Bacillati</taxon>
        <taxon>Bacillota</taxon>
        <taxon>Bacilli</taxon>
        <taxon>Lactobacillales</taxon>
        <taxon>Lactobacillaceae</taxon>
        <taxon>Levilactobacillus</taxon>
    </lineage>
</organism>
<evidence type="ECO:0000256" key="1">
    <source>
        <dbReference type="ARBA" id="ARBA00010646"/>
    </source>
</evidence>
<dbReference type="SUPFAM" id="SSF51445">
    <property type="entry name" value="(Trans)glycosidases"/>
    <property type="match status" value="1"/>
</dbReference>
<evidence type="ECO:0000256" key="2">
    <source>
        <dbReference type="SAM" id="SignalP"/>
    </source>
</evidence>
<dbReference type="GO" id="GO:0009253">
    <property type="term" value="P:peptidoglycan catabolic process"/>
    <property type="evidence" value="ECO:0007669"/>
    <property type="project" value="InterPro"/>
</dbReference>
<dbReference type="InterPro" id="IPR017853">
    <property type="entry name" value="GH"/>
</dbReference>
<dbReference type="Pfam" id="PF01183">
    <property type="entry name" value="Glyco_hydro_25"/>
    <property type="match status" value="1"/>
</dbReference>
<dbReference type="EMBL" id="AZFC01000015">
    <property type="protein sequence ID" value="KRL48801.1"/>
    <property type="molecule type" value="Genomic_DNA"/>
</dbReference>
<dbReference type="PANTHER" id="PTHR34135:SF1">
    <property type="entry name" value="GLYCOSYL HYDROLASE FAMILY 25"/>
    <property type="match status" value="1"/>
</dbReference>
<dbReference type="PANTHER" id="PTHR34135">
    <property type="entry name" value="LYSOZYME"/>
    <property type="match status" value="1"/>
</dbReference>
<protein>
    <submittedName>
        <fullName evidence="3">Lyzozyme M1 (1,4-beta-N-acetylmuramidase)</fullName>
    </submittedName>
</protein>
<dbReference type="GO" id="GO:0016998">
    <property type="term" value="P:cell wall macromolecule catabolic process"/>
    <property type="evidence" value="ECO:0007669"/>
    <property type="project" value="InterPro"/>
</dbReference>
<dbReference type="GO" id="GO:0003796">
    <property type="term" value="F:lysozyme activity"/>
    <property type="evidence" value="ECO:0007669"/>
    <property type="project" value="InterPro"/>
</dbReference>
<reference evidence="3 4" key="1">
    <citation type="journal article" date="2015" name="Genome Announc.">
        <title>Expanding the biotechnology potential of lactobacilli through comparative genomics of 213 strains and associated genera.</title>
        <authorList>
            <person name="Sun Z."/>
            <person name="Harris H.M."/>
            <person name="McCann A."/>
            <person name="Guo C."/>
            <person name="Argimon S."/>
            <person name="Zhang W."/>
            <person name="Yang X."/>
            <person name="Jeffery I.B."/>
            <person name="Cooney J.C."/>
            <person name="Kagawa T.F."/>
            <person name="Liu W."/>
            <person name="Song Y."/>
            <person name="Salvetti E."/>
            <person name="Wrobel A."/>
            <person name="Rasinkangas P."/>
            <person name="Parkhill J."/>
            <person name="Rea M.C."/>
            <person name="O'Sullivan O."/>
            <person name="Ritari J."/>
            <person name="Douillard F.P."/>
            <person name="Paul Ross R."/>
            <person name="Yang R."/>
            <person name="Briner A.E."/>
            <person name="Felis G.E."/>
            <person name="de Vos W.M."/>
            <person name="Barrangou R."/>
            <person name="Klaenhammer T.R."/>
            <person name="Caufield P.W."/>
            <person name="Cui Y."/>
            <person name="Zhang H."/>
            <person name="O'Toole P.W."/>
        </authorList>
    </citation>
    <scope>NUCLEOTIDE SEQUENCE [LARGE SCALE GENOMIC DNA]</scope>
    <source>
        <strain evidence="3 4">DSM 15429</strain>
    </source>
</reference>
<dbReference type="Proteomes" id="UP000051835">
    <property type="component" value="Unassembled WGS sequence"/>
</dbReference>
<sequence length="413" mass="45928">MLKQHHQWTHRLAQTAALVSAVAGFAWANQTVAHASTPAIPDISEWQGRLSASQVANLKNQVSFVINRRQYGSGYQDKYATNNTSLYVKYGIPFGEYDYARFTSAASAKREAQDFYDRSNKNAQFYVLDFEEDDVTSGSTNAAVKAWYNEMRSLTGKHLVFYSYQSFATSYANSARQSFDAQWIANYSYTPTISFALWQYTDSHYLSALNEYTDNSKAMTNVHPVSWWTDSVSLALTHTGTASDASVASTSSSSASASSSSAPTTTTSQSAAISTAYSQFKVGQHVYLHKGASTYTDGTRIPRSVRQRFYRISRVKTVNHGSSQQALYLGALGKWIYAQDGTGYWIGNHAGYRLNHRLNVYSNASLTHKTRSYYVAGDTVHGKIVKAPNGHAYRIKTYYGYVTANTKYATVVK</sequence>
<feature type="signal peptide" evidence="2">
    <location>
        <begin position="1"/>
        <end position="28"/>
    </location>
</feature>
<comment type="caution">
    <text evidence="3">The sequence shown here is derived from an EMBL/GenBank/DDBJ whole genome shotgun (WGS) entry which is preliminary data.</text>
</comment>
<dbReference type="InterPro" id="IPR002053">
    <property type="entry name" value="Glyco_hydro_25"/>
</dbReference>
<dbReference type="RefSeq" id="WP_082605132.1">
    <property type="nucleotide sequence ID" value="NZ_AZFC01000015.1"/>
</dbReference>
<dbReference type="Gene3D" id="3.20.20.80">
    <property type="entry name" value="Glycosidases"/>
    <property type="match status" value="1"/>
</dbReference>
<dbReference type="PROSITE" id="PS51904">
    <property type="entry name" value="GLYCOSYL_HYDROL_F25_2"/>
    <property type="match status" value="1"/>
</dbReference>
<dbReference type="GO" id="GO:0016052">
    <property type="term" value="P:carbohydrate catabolic process"/>
    <property type="evidence" value="ECO:0007669"/>
    <property type="project" value="TreeGrafter"/>
</dbReference>
<evidence type="ECO:0000313" key="4">
    <source>
        <dbReference type="Proteomes" id="UP000051835"/>
    </source>
</evidence>